<dbReference type="VEuPathDB" id="FungiDB:MELLADRAFT_103585"/>
<dbReference type="Proteomes" id="UP000001072">
    <property type="component" value="Unassembled WGS sequence"/>
</dbReference>
<gene>
    <name evidence="2" type="ORF">MELLADRAFT_103585</name>
</gene>
<accession>F4RBU0</accession>
<feature type="compositionally biased region" description="Polar residues" evidence="1">
    <location>
        <begin position="381"/>
        <end position="391"/>
    </location>
</feature>
<dbReference type="EMBL" id="GL883095">
    <property type="protein sequence ID" value="EGG10164.1"/>
    <property type="molecule type" value="Genomic_DNA"/>
</dbReference>
<dbReference type="RefSeq" id="XP_007406465.1">
    <property type="nucleotide sequence ID" value="XM_007406403.1"/>
</dbReference>
<feature type="region of interest" description="Disordered" evidence="1">
    <location>
        <begin position="365"/>
        <end position="391"/>
    </location>
</feature>
<evidence type="ECO:0000313" key="3">
    <source>
        <dbReference type="Proteomes" id="UP000001072"/>
    </source>
</evidence>
<dbReference type="InParanoid" id="F4RBU0"/>
<evidence type="ECO:0000256" key="1">
    <source>
        <dbReference type="SAM" id="MobiDB-lite"/>
    </source>
</evidence>
<dbReference type="AlphaFoldDB" id="F4RBU0"/>
<feature type="compositionally biased region" description="Basic residues" evidence="1">
    <location>
        <begin position="404"/>
        <end position="423"/>
    </location>
</feature>
<feature type="region of interest" description="Disordered" evidence="1">
    <location>
        <begin position="139"/>
        <end position="211"/>
    </location>
</feature>
<feature type="compositionally biased region" description="Polar residues" evidence="1">
    <location>
        <begin position="199"/>
        <end position="210"/>
    </location>
</feature>
<dbReference type="GeneID" id="18922014"/>
<feature type="compositionally biased region" description="Basic and acidic residues" evidence="1">
    <location>
        <begin position="159"/>
        <end position="172"/>
    </location>
</feature>
<dbReference type="HOGENOM" id="CLU_331232_0_0_1"/>
<name>F4RBU0_MELLP</name>
<feature type="compositionally biased region" description="Basic and acidic residues" evidence="1">
    <location>
        <begin position="186"/>
        <end position="195"/>
    </location>
</feature>
<feature type="compositionally biased region" description="Basic and acidic residues" evidence="1">
    <location>
        <begin position="78"/>
        <end position="87"/>
    </location>
</feature>
<feature type="region of interest" description="Disordered" evidence="1">
    <location>
        <begin position="403"/>
        <end position="427"/>
    </location>
</feature>
<evidence type="ECO:0000313" key="2">
    <source>
        <dbReference type="EMBL" id="EGG10164.1"/>
    </source>
</evidence>
<feature type="compositionally biased region" description="Basic and acidic residues" evidence="1">
    <location>
        <begin position="365"/>
        <end position="380"/>
    </location>
</feature>
<proteinExistence type="predicted"/>
<feature type="compositionally biased region" description="Basic and acidic residues" evidence="1">
    <location>
        <begin position="56"/>
        <end position="67"/>
    </location>
</feature>
<feature type="region of interest" description="Disordered" evidence="1">
    <location>
        <begin position="1"/>
        <end position="119"/>
    </location>
</feature>
<protein>
    <submittedName>
        <fullName evidence="2">Uncharacterized protein</fullName>
    </submittedName>
</protein>
<organism evidence="3">
    <name type="scientific">Melampsora larici-populina (strain 98AG31 / pathotype 3-4-7)</name>
    <name type="common">Poplar leaf rust fungus</name>
    <dbReference type="NCBI Taxonomy" id="747676"/>
    <lineage>
        <taxon>Eukaryota</taxon>
        <taxon>Fungi</taxon>
        <taxon>Dikarya</taxon>
        <taxon>Basidiomycota</taxon>
        <taxon>Pucciniomycotina</taxon>
        <taxon>Pucciniomycetes</taxon>
        <taxon>Pucciniales</taxon>
        <taxon>Melampsoraceae</taxon>
        <taxon>Melampsora</taxon>
    </lineage>
</organism>
<sequence length="816" mass="92415">MQQSGYDSAGTRLNGRGPETAEEPLQDKGESPSPKPFDPTFSPQGNGYEKQMTHLPDGKSSLHDHLPPKSSPVKVKKFRETKIKAEGLKPIQSAMSLTKDEKHASEITDSSPATGRENLGASIPIFDVPAKDQVQRNAKVQYNGKRYDTLPQADATPESDGHSLDAQRELRKLAQNHQAQSPNAGKDIESVKEPRSPTLHKSITGDNNNKLIDESRSFQHKGKGFIKAPIIKCALPESGPKSNSQGWQEAQRTKLEGNPTILRPLTEVPPFHGDGSDLKEIARDLEKDGAKRDSRNSNDWTAVRNPSWEVPIHHEVGNKIPTTKNKFAEISEQYSKTEDEIPENHVGTDDDVNSTLMSIIPTVKDRSQDFGQTHNEKEQESGISGSSETQNEFKIQVVRESPKITKKNHKKHKKGSKHKKGQKNQHVAKGGNVGILKSYKPSTILDVIDVIVSEEGQDHSESCACEFVNKILHADNQQTGLKMDLNIAALEYLEKLVTVQEMMGVILQRCQVRFRNFHEGCMRSICKMLDIEEPWALFKNKKVKDWDILLHEISIIKQEPDQYKKLQWIFENKFEKRIATFYLMSSKKLGQTSRIVDRVINEGAVMQGVCLPLIVRFSTVLELSSKKTNWGSLLPGKISEKVNELIDIMKGKFTLPNNETIWLFETTWVEEYTNHYLTCPSTWISSLVLSRIKELAMLANCSDVQKCEKVMSRHPIISHGLKLGEILVATHVGLEIQKVHYLNLLFQSQRHKMEPHLIARGYIGKWSEDLPKDLKARSHMFKEYFDLMGKKVWGLEKWIDDYFTGYKIRCPLCNQL</sequence>
<dbReference type="KEGG" id="mlr:MELLADRAFT_103585"/>
<reference evidence="3" key="1">
    <citation type="journal article" date="2011" name="Proc. Natl. Acad. Sci. U.S.A.">
        <title>Obligate biotrophy features unraveled by the genomic analysis of rust fungi.</title>
        <authorList>
            <person name="Duplessis S."/>
            <person name="Cuomo C.A."/>
            <person name="Lin Y.-C."/>
            <person name="Aerts A."/>
            <person name="Tisserant E."/>
            <person name="Veneault-Fourrey C."/>
            <person name="Joly D.L."/>
            <person name="Hacquard S."/>
            <person name="Amselem J."/>
            <person name="Cantarel B.L."/>
            <person name="Chiu R."/>
            <person name="Coutinho P.M."/>
            <person name="Feau N."/>
            <person name="Field M."/>
            <person name="Frey P."/>
            <person name="Gelhaye E."/>
            <person name="Goldberg J."/>
            <person name="Grabherr M.G."/>
            <person name="Kodira C.D."/>
            <person name="Kohler A."/>
            <person name="Kuees U."/>
            <person name="Lindquist E.A."/>
            <person name="Lucas S.M."/>
            <person name="Mago R."/>
            <person name="Mauceli E."/>
            <person name="Morin E."/>
            <person name="Murat C."/>
            <person name="Pangilinan J.L."/>
            <person name="Park R."/>
            <person name="Pearson M."/>
            <person name="Quesneville H."/>
            <person name="Rouhier N."/>
            <person name="Sakthikumar S."/>
            <person name="Salamov A.A."/>
            <person name="Schmutz J."/>
            <person name="Selles B."/>
            <person name="Shapiro H."/>
            <person name="Tanguay P."/>
            <person name="Tuskan G.A."/>
            <person name="Henrissat B."/>
            <person name="Van de Peer Y."/>
            <person name="Rouze P."/>
            <person name="Ellis J.G."/>
            <person name="Dodds P.N."/>
            <person name="Schein J.E."/>
            <person name="Zhong S."/>
            <person name="Hamelin R.C."/>
            <person name="Grigoriev I.V."/>
            <person name="Szabo L.J."/>
            <person name="Martin F."/>
        </authorList>
    </citation>
    <scope>NUCLEOTIDE SEQUENCE [LARGE SCALE GENOMIC DNA]</scope>
    <source>
        <strain evidence="3">98AG31 / pathotype 3-4-7</strain>
    </source>
</reference>
<keyword evidence="3" id="KW-1185">Reference proteome</keyword>